<reference evidence="1 2" key="1">
    <citation type="submission" date="2015-04" db="EMBL/GenBank/DDBJ databases">
        <authorList>
            <person name="Syromyatnikov M.Y."/>
            <person name="Popov V.N."/>
        </authorList>
    </citation>
    <scope>NUCLEOTIDE SEQUENCE [LARGE SCALE GENOMIC DNA]</scope>
</reference>
<dbReference type="EMBL" id="CVRI01000010">
    <property type="protein sequence ID" value="CRK88826.1"/>
    <property type="molecule type" value="Genomic_DNA"/>
</dbReference>
<keyword evidence="2" id="KW-1185">Reference proteome</keyword>
<sequence>MLTRMSLMPYMILLDGGEKQNDKFLPSKACWTCCRLSGFECYVESCAVQISLNARFHFISNNVSVRNIKRIKSPNCEEFQYFVTRVHCALAMRISALISPRKQNRIFSED</sequence>
<organism evidence="1 2">
    <name type="scientific">Clunio marinus</name>
    <dbReference type="NCBI Taxonomy" id="568069"/>
    <lineage>
        <taxon>Eukaryota</taxon>
        <taxon>Metazoa</taxon>
        <taxon>Ecdysozoa</taxon>
        <taxon>Arthropoda</taxon>
        <taxon>Hexapoda</taxon>
        <taxon>Insecta</taxon>
        <taxon>Pterygota</taxon>
        <taxon>Neoptera</taxon>
        <taxon>Endopterygota</taxon>
        <taxon>Diptera</taxon>
        <taxon>Nematocera</taxon>
        <taxon>Chironomoidea</taxon>
        <taxon>Chironomidae</taxon>
        <taxon>Clunio</taxon>
    </lineage>
</organism>
<protein>
    <submittedName>
        <fullName evidence="1">CLUMA_CG002719, isoform A</fullName>
    </submittedName>
</protein>
<dbReference type="Proteomes" id="UP000183832">
    <property type="component" value="Unassembled WGS sequence"/>
</dbReference>
<dbReference type="AlphaFoldDB" id="A0A1J1HMS9"/>
<evidence type="ECO:0000313" key="1">
    <source>
        <dbReference type="EMBL" id="CRK88826.1"/>
    </source>
</evidence>
<gene>
    <name evidence="1" type="ORF">CLUMA_CG002719</name>
</gene>
<proteinExistence type="predicted"/>
<name>A0A1J1HMS9_9DIPT</name>
<accession>A0A1J1HMS9</accession>
<evidence type="ECO:0000313" key="2">
    <source>
        <dbReference type="Proteomes" id="UP000183832"/>
    </source>
</evidence>